<accession>A0AAV6WV61</accession>
<evidence type="ECO:0000313" key="3">
    <source>
        <dbReference type="Proteomes" id="UP000826271"/>
    </source>
</evidence>
<dbReference type="Proteomes" id="UP000826271">
    <property type="component" value="Unassembled WGS sequence"/>
</dbReference>
<keyword evidence="3" id="KW-1185">Reference proteome</keyword>
<proteinExistence type="predicted"/>
<name>A0AAV6WV61_9LAMI</name>
<comment type="caution">
    <text evidence="2">The sequence shown here is derived from an EMBL/GenBank/DDBJ whole genome shotgun (WGS) entry which is preliminary data.</text>
</comment>
<evidence type="ECO:0000256" key="1">
    <source>
        <dbReference type="SAM" id="MobiDB-lite"/>
    </source>
</evidence>
<sequence length="119" mass="13568">MDVSRDTSSNVNKSKTSRKRKQADEEDDQFIAAFNSFSDKEDGRLGDISKRLGFEHDASKSRKEVFEALSEVSGLTMEEQVIVSHYLVNKTQSMDLFFSLPNDAKITMVKLLLEGRFIR</sequence>
<reference evidence="2" key="1">
    <citation type="submission" date="2019-10" db="EMBL/GenBank/DDBJ databases">
        <authorList>
            <person name="Zhang R."/>
            <person name="Pan Y."/>
            <person name="Wang J."/>
            <person name="Ma R."/>
            <person name="Yu S."/>
        </authorList>
    </citation>
    <scope>NUCLEOTIDE SEQUENCE</scope>
    <source>
        <strain evidence="2">LA-IB0</strain>
        <tissue evidence="2">Leaf</tissue>
    </source>
</reference>
<dbReference type="EMBL" id="WHWC01000013">
    <property type="protein sequence ID" value="KAG8371522.1"/>
    <property type="molecule type" value="Genomic_DNA"/>
</dbReference>
<organism evidence="2 3">
    <name type="scientific">Buddleja alternifolia</name>
    <dbReference type="NCBI Taxonomy" id="168488"/>
    <lineage>
        <taxon>Eukaryota</taxon>
        <taxon>Viridiplantae</taxon>
        <taxon>Streptophyta</taxon>
        <taxon>Embryophyta</taxon>
        <taxon>Tracheophyta</taxon>
        <taxon>Spermatophyta</taxon>
        <taxon>Magnoliopsida</taxon>
        <taxon>eudicotyledons</taxon>
        <taxon>Gunneridae</taxon>
        <taxon>Pentapetalae</taxon>
        <taxon>asterids</taxon>
        <taxon>lamiids</taxon>
        <taxon>Lamiales</taxon>
        <taxon>Scrophulariaceae</taxon>
        <taxon>Buddlejeae</taxon>
        <taxon>Buddleja</taxon>
    </lineage>
</organism>
<feature type="compositionally biased region" description="Polar residues" evidence="1">
    <location>
        <begin position="1"/>
        <end position="14"/>
    </location>
</feature>
<gene>
    <name evidence="2" type="ORF">BUALT_Bualt13G0096300</name>
</gene>
<evidence type="ECO:0000313" key="2">
    <source>
        <dbReference type="EMBL" id="KAG8371522.1"/>
    </source>
</evidence>
<feature type="region of interest" description="Disordered" evidence="1">
    <location>
        <begin position="1"/>
        <end position="27"/>
    </location>
</feature>
<protein>
    <submittedName>
        <fullName evidence="2">Uncharacterized protein</fullName>
    </submittedName>
</protein>
<dbReference type="AlphaFoldDB" id="A0AAV6WV61"/>